<dbReference type="EC" id="3.4.24.81" evidence="2"/>
<reference evidence="9" key="1">
    <citation type="journal article" date="2020" name="Cell">
        <title>Large-Scale Comparative Analyses of Tick Genomes Elucidate Their Genetic Diversity and Vector Capacities.</title>
        <authorList>
            <consortium name="Tick Genome and Microbiome Consortium (TIGMIC)"/>
            <person name="Jia N."/>
            <person name="Wang J."/>
            <person name="Shi W."/>
            <person name="Du L."/>
            <person name="Sun Y."/>
            <person name="Zhan W."/>
            <person name="Jiang J.F."/>
            <person name="Wang Q."/>
            <person name="Zhang B."/>
            <person name="Ji P."/>
            <person name="Bell-Sakyi L."/>
            <person name="Cui X.M."/>
            <person name="Yuan T.T."/>
            <person name="Jiang B.G."/>
            <person name="Yang W.F."/>
            <person name="Lam T.T."/>
            <person name="Chang Q.C."/>
            <person name="Ding S.J."/>
            <person name="Wang X.J."/>
            <person name="Zhu J.G."/>
            <person name="Ruan X.D."/>
            <person name="Zhao L."/>
            <person name="Wei J.T."/>
            <person name="Ye R.Z."/>
            <person name="Que T.C."/>
            <person name="Du C.H."/>
            <person name="Zhou Y.H."/>
            <person name="Cheng J.X."/>
            <person name="Dai P.F."/>
            <person name="Guo W.B."/>
            <person name="Han X.H."/>
            <person name="Huang E.J."/>
            <person name="Li L.F."/>
            <person name="Wei W."/>
            <person name="Gao Y.C."/>
            <person name="Liu J.Z."/>
            <person name="Shao H.Z."/>
            <person name="Wang X."/>
            <person name="Wang C.C."/>
            <person name="Yang T.C."/>
            <person name="Huo Q.B."/>
            <person name="Li W."/>
            <person name="Chen H.Y."/>
            <person name="Chen S.E."/>
            <person name="Zhou L.G."/>
            <person name="Ni X.B."/>
            <person name="Tian J.H."/>
            <person name="Sheng Y."/>
            <person name="Liu T."/>
            <person name="Pan Y.S."/>
            <person name="Xia L.Y."/>
            <person name="Li J."/>
            <person name="Zhao F."/>
            <person name="Cao W.C."/>
        </authorList>
    </citation>
    <scope>NUCLEOTIDE SEQUENCE</scope>
    <source>
        <strain evidence="9">Rmic-2018</strain>
    </source>
</reference>
<sequence>MQACLTAAWWDPSSEACSAAAFRYLTKAKTSTWSAPVTSSRTRCPLSTRSYTRRMTSTSLEDAAVYTAPPWMLWNEFDANTDGITGSGPKDVRPARVQPRDRRGSHAVRGSVLLAGRRAGQDHQGPPGVDQHGGQARESRVRDLRKHQLQRSHGYRVRGPTPRDQRQLATDEGAAHADEPPVCPDSMDAPHALHELSKINPRTVSARRTCGPHRDFPRRKRLGSRLPWLNLMVCSTACPVSETRFCSHTLKEQLNEELKMWCFSGGICEQFQSGGGVVVDTGTTGYIGRLSLNTGVVTFLNKNMRVPQRVSEITFAHELGHNFGAPHDERPDCVPDGSGGNYIMYASATRGNKPNNRRFSICSVRNISAVLMQMFTNSGSRPNCLQEPQGPFCGNSIREMNEECDCGYERQDCGADVCCYARKHGEINRKSCTLKPGAVCSPSNGACCSTDCRFHNTSTACRPEDDCTFEAYCTGKSGECPPSDWKRDGTLCNHATQLCDAGECSQSVCRLYNLVECYLTGSYLSMEDMCLIACREDVPGSECKEACSFERMRDFCGRRMEPGAPCHDLQGYCDAFQRCRFIDAEGLLSRLKRLVFGGKGAGSALLRYWYLTAAAVVLCGAATVVFV</sequence>
<name>A0A9J6DR51_RHIMP</name>
<dbReference type="SMART" id="SM00050">
    <property type="entry name" value="DISIN"/>
    <property type="match status" value="1"/>
</dbReference>
<evidence type="ECO:0000256" key="3">
    <source>
        <dbReference type="ARBA" id="ARBA00022685"/>
    </source>
</evidence>
<dbReference type="InterPro" id="IPR036436">
    <property type="entry name" value="Disintegrin_dom_sf"/>
</dbReference>
<dbReference type="Pfam" id="PF00200">
    <property type="entry name" value="Disintegrin"/>
    <property type="match status" value="1"/>
</dbReference>
<dbReference type="SUPFAM" id="SSF57552">
    <property type="entry name" value="Blood coagulation inhibitor (disintegrin)"/>
    <property type="match status" value="1"/>
</dbReference>
<feature type="binding site" evidence="4">
    <location>
        <position position="321"/>
    </location>
    <ligand>
        <name>Zn(2+)</name>
        <dbReference type="ChEBI" id="CHEBI:29105"/>
        <note>catalytic</note>
    </ligand>
</feature>
<evidence type="ECO:0000256" key="4">
    <source>
        <dbReference type="PROSITE-ProRule" id="PRU00276"/>
    </source>
</evidence>
<dbReference type="EMBL" id="JABSTU010000008">
    <property type="protein sequence ID" value="KAH8024441.1"/>
    <property type="molecule type" value="Genomic_DNA"/>
</dbReference>
<keyword evidence="6" id="KW-0812">Transmembrane</keyword>
<feature type="binding site" evidence="4">
    <location>
        <position position="317"/>
    </location>
    <ligand>
        <name>Zn(2+)</name>
        <dbReference type="ChEBI" id="CHEBI:29105"/>
        <note>catalytic</note>
    </ligand>
</feature>
<dbReference type="GO" id="GO:0004222">
    <property type="term" value="F:metalloendopeptidase activity"/>
    <property type="evidence" value="ECO:0007669"/>
    <property type="project" value="InterPro"/>
</dbReference>
<feature type="compositionally biased region" description="Basic and acidic residues" evidence="5">
    <location>
        <begin position="90"/>
        <end position="104"/>
    </location>
</feature>
<feature type="region of interest" description="Disordered" evidence="5">
    <location>
        <begin position="83"/>
        <end position="181"/>
    </location>
</feature>
<evidence type="ECO:0000313" key="10">
    <source>
        <dbReference type="Proteomes" id="UP000821866"/>
    </source>
</evidence>
<feature type="active site" evidence="4">
    <location>
        <position position="318"/>
    </location>
</feature>
<keyword evidence="10" id="KW-1185">Reference proteome</keyword>
<feature type="transmembrane region" description="Helical" evidence="6">
    <location>
        <begin position="608"/>
        <end position="626"/>
    </location>
</feature>
<feature type="domain" description="Disintegrin" evidence="7">
    <location>
        <begin position="390"/>
        <end position="488"/>
    </location>
</feature>
<organism evidence="9 10">
    <name type="scientific">Rhipicephalus microplus</name>
    <name type="common">Cattle tick</name>
    <name type="synonym">Boophilus microplus</name>
    <dbReference type="NCBI Taxonomy" id="6941"/>
    <lineage>
        <taxon>Eukaryota</taxon>
        <taxon>Metazoa</taxon>
        <taxon>Ecdysozoa</taxon>
        <taxon>Arthropoda</taxon>
        <taxon>Chelicerata</taxon>
        <taxon>Arachnida</taxon>
        <taxon>Acari</taxon>
        <taxon>Parasitiformes</taxon>
        <taxon>Ixodida</taxon>
        <taxon>Ixodoidea</taxon>
        <taxon>Ixodidae</taxon>
        <taxon>Rhipicephalinae</taxon>
        <taxon>Rhipicephalus</taxon>
        <taxon>Boophilus</taxon>
    </lineage>
</organism>
<comment type="catalytic activity">
    <reaction evidence="1">
        <text>Endopeptidase of broad specificity.</text>
        <dbReference type="EC" id="3.4.24.81"/>
    </reaction>
</comment>
<keyword evidence="6" id="KW-0472">Membrane</keyword>
<evidence type="ECO:0000256" key="5">
    <source>
        <dbReference type="SAM" id="MobiDB-lite"/>
    </source>
</evidence>
<dbReference type="InterPro" id="IPR049038">
    <property type="entry name" value="ADAM10_Cys-rich"/>
</dbReference>
<dbReference type="GO" id="GO:0005886">
    <property type="term" value="C:plasma membrane"/>
    <property type="evidence" value="ECO:0007669"/>
    <property type="project" value="TreeGrafter"/>
</dbReference>
<dbReference type="VEuPathDB" id="VectorBase:LOC119172596"/>
<dbReference type="GO" id="GO:0006509">
    <property type="term" value="P:membrane protein ectodomain proteolysis"/>
    <property type="evidence" value="ECO:0007669"/>
    <property type="project" value="TreeGrafter"/>
</dbReference>
<evidence type="ECO:0000256" key="1">
    <source>
        <dbReference type="ARBA" id="ARBA00001809"/>
    </source>
</evidence>
<evidence type="ECO:0000256" key="6">
    <source>
        <dbReference type="SAM" id="Phobius"/>
    </source>
</evidence>
<feature type="compositionally biased region" description="Basic residues" evidence="5">
    <location>
        <begin position="143"/>
        <end position="156"/>
    </location>
</feature>
<dbReference type="SUPFAM" id="SSF55486">
    <property type="entry name" value="Metalloproteases ('zincins'), catalytic domain"/>
    <property type="match status" value="1"/>
</dbReference>
<keyword evidence="4" id="KW-0862">Zinc</keyword>
<dbReference type="InterPro" id="IPR051489">
    <property type="entry name" value="ADAM_Metalloproteinase"/>
</dbReference>
<evidence type="ECO:0000313" key="9">
    <source>
        <dbReference type="EMBL" id="KAH8024441.1"/>
    </source>
</evidence>
<dbReference type="PANTHER" id="PTHR45702:SF2">
    <property type="entry name" value="KUZBANIAN, ISOFORM A"/>
    <property type="match status" value="1"/>
</dbReference>
<feature type="binding site" evidence="4">
    <location>
        <position position="327"/>
    </location>
    <ligand>
        <name>Zn(2+)</name>
        <dbReference type="ChEBI" id="CHEBI:29105"/>
        <note>catalytic</note>
    </ligand>
</feature>
<accession>A0A9J6DR51</accession>
<dbReference type="AlphaFoldDB" id="A0A9J6DR51"/>
<keyword evidence="3" id="KW-0165">Cleavage on pair of basic residues</keyword>
<dbReference type="Gene3D" id="3.40.390.10">
    <property type="entry name" value="Collagenase (Catalytic Domain)"/>
    <property type="match status" value="1"/>
</dbReference>
<dbReference type="Gene3D" id="4.10.70.10">
    <property type="entry name" value="Disintegrin domain"/>
    <property type="match status" value="1"/>
</dbReference>
<dbReference type="GO" id="GO:0007219">
    <property type="term" value="P:Notch signaling pathway"/>
    <property type="evidence" value="ECO:0007669"/>
    <property type="project" value="TreeGrafter"/>
</dbReference>
<dbReference type="Proteomes" id="UP000821866">
    <property type="component" value="Chromosome 6"/>
</dbReference>
<reference evidence="9" key="2">
    <citation type="submission" date="2021-09" db="EMBL/GenBank/DDBJ databases">
        <authorList>
            <person name="Jia N."/>
            <person name="Wang J."/>
            <person name="Shi W."/>
            <person name="Du L."/>
            <person name="Sun Y."/>
            <person name="Zhan W."/>
            <person name="Jiang J."/>
            <person name="Wang Q."/>
            <person name="Zhang B."/>
            <person name="Ji P."/>
            <person name="Sakyi L.B."/>
            <person name="Cui X."/>
            <person name="Yuan T."/>
            <person name="Jiang B."/>
            <person name="Yang W."/>
            <person name="Lam T.T.-Y."/>
            <person name="Chang Q."/>
            <person name="Ding S."/>
            <person name="Wang X."/>
            <person name="Zhu J."/>
            <person name="Ruan X."/>
            <person name="Zhao L."/>
            <person name="Wei J."/>
            <person name="Que T."/>
            <person name="Du C."/>
            <person name="Cheng J."/>
            <person name="Dai P."/>
            <person name="Han X."/>
            <person name="Huang E."/>
            <person name="Gao Y."/>
            <person name="Liu J."/>
            <person name="Shao H."/>
            <person name="Ye R."/>
            <person name="Li L."/>
            <person name="Wei W."/>
            <person name="Wang X."/>
            <person name="Wang C."/>
            <person name="Huo Q."/>
            <person name="Li W."/>
            <person name="Guo W."/>
            <person name="Chen H."/>
            <person name="Chen S."/>
            <person name="Zhou L."/>
            <person name="Zhou L."/>
            <person name="Ni X."/>
            <person name="Tian J."/>
            <person name="Zhou Y."/>
            <person name="Sheng Y."/>
            <person name="Liu T."/>
            <person name="Pan Y."/>
            <person name="Xia L."/>
            <person name="Li J."/>
            <person name="Zhao F."/>
            <person name="Cao W."/>
        </authorList>
    </citation>
    <scope>NUCLEOTIDE SEQUENCE</scope>
    <source>
        <strain evidence="9">Rmic-2018</strain>
        <tissue evidence="9">Larvae</tissue>
    </source>
</reference>
<gene>
    <name evidence="9" type="ORF">HPB51_022950</name>
</gene>
<comment type="caution">
    <text evidence="4">Lacks conserved residue(s) required for the propagation of feature annotation.</text>
</comment>
<dbReference type="PROSITE" id="PS50214">
    <property type="entry name" value="DISINTEGRIN_2"/>
    <property type="match status" value="1"/>
</dbReference>
<dbReference type="Pfam" id="PF21299">
    <property type="entry name" value="ADAM10_Cys-rich"/>
    <property type="match status" value="1"/>
</dbReference>
<evidence type="ECO:0000259" key="7">
    <source>
        <dbReference type="PROSITE" id="PS50214"/>
    </source>
</evidence>
<protein>
    <recommendedName>
        <fullName evidence="2">ADAM10 endopeptidase</fullName>
        <ecNumber evidence="2">3.4.24.81</ecNumber>
    </recommendedName>
</protein>
<dbReference type="PROSITE" id="PS50215">
    <property type="entry name" value="ADAM_MEPRO"/>
    <property type="match status" value="1"/>
</dbReference>
<comment type="caution">
    <text evidence="9">The sequence shown here is derived from an EMBL/GenBank/DDBJ whole genome shotgun (WGS) entry which is preliminary data.</text>
</comment>
<dbReference type="InterPro" id="IPR024079">
    <property type="entry name" value="MetalloPept_cat_dom_sf"/>
</dbReference>
<proteinExistence type="predicted"/>
<dbReference type="GO" id="GO:0046872">
    <property type="term" value="F:metal ion binding"/>
    <property type="evidence" value="ECO:0007669"/>
    <property type="project" value="UniProtKB-KW"/>
</dbReference>
<keyword evidence="4" id="KW-0479">Metal-binding</keyword>
<dbReference type="InterPro" id="IPR001762">
    <property type="entry name" value="Disintegrin_dom"/>
</dbReference>
<dbReference type="Pfam" id="PF13574">
    <property type="entry name" value="Reprolysin_2"/>
    <property type="match status" value="1"/>
</dbReference>
<dbReference type="InterPro" id="IPR001590">
    <property type="entry name" value="Peptidase_M12B"/>
</dbReference>
<dbReference type="PANTHER" id="PTHR45702">
    <property type="entry name" value="ADAM10/ADAM17 METALLOPEPTIDASE FAMILY MEMBER"/>
    <property type="match status" value="1"/>
</dbReference>
<keyword evidence="6" id="KW-1133">Transmembrane helix</keyword>
<evidence type="ECO:0000259" key="8">
    <source>
        <dbReference type="PROSITE" id="PS50215"/>
    </source>
</evidence>
<feature type="domain" description="Peptidase M12B" evidence="8">
    <location>
        <begin position="263"/>
        <end position="373"/>
    </location>
</feature>
<evidence type="ECO:0000256" key="2">
    <source>
        <dbReference type="ARBA" id="ARBA00012332"/>
    </source>
</evidence>